<dbReference type="PANTHER" id="PTHR42985">
    <property type="entry name" value="SODIUM-COUPLED MONOCARBOXYLATE TRANSPORTER"/>
    <property type="match status" value="1"/>
</dbReference>
<evidence type="ECO:0000256" key="12">
    <source>
        <dbReference type="SAM" id="Phobius"/>
    </source>
</evidence>
<evidence type="ECO:0008006" key="15">
    <source>
        <dbReference type="Google" id="ProtNLM"/>
    </source>
</evidence>
<feature type="transmembrane region" description="Helical" evidence="12">
    <location>
        <begin position="37"/>
        <end position="57"/>
    </location>
</feature>
<feature type="transmembrane region" description="Helical" evidence="12">
    <location>
        <begin position="528"/>
        <end position="548"/>
    </location>
</feature>
<keyword evidence="4" id="KW-1003">Cell membrane</keyword>
<evidence type="ECO:0000256" key="7">
    <source>
        <dbReference type="ARBA" id="ARBA00023053"/>
    </source>
</evidence>
<dbReference type="PROSITE" id="PS50283">
    <property type="entry name" value="NA_SOLUT_SYMP_3"/>
    <property type="match status" value="1"/>
</dbReference>
<name>A0AAI8C694_9FLAO</name>
<evidence type="ECO:0000256" key="8">
    <source>
        <dbReference type="ARBA" id="ARBA00023065"/>
    </source>
</evidence>
<dbReference type="EMBL" id="CP013690">
    <property type="protein sequence ID" value="ALU26775.1"/>
    <property type="molecule type" value="Genomic_DNA"/>
</dbReference>
<feature type="transmembrane region" description="Helical" evidence="12">
    <location>
        <begin position="110"/>
        <end position="141"/>
    </location>
</feature>
<evidence type="ECO:0000256" key="6">
    <source>
        <dbReference type="ARBA" id="ARBA00022989"/>
    </source>
</evidence>
<dbReference type="KEGG" id="mod:AS202_11745"/>
<keyword evidence="11" id="KW-0175">Coiled coil</keyword>
<dbReference type="GO" id="GO:0006814">
    <property type="term" value="P:sodium ion transport"/>
    <property type="evidence" value="ECO:0007669"/>
    <property type="project" value="UniProtKB-KW"/>
</dbReference>
<feature type="transmembrane region" description="Helical" evidence="12">
    <location>
        <begin position="451"/>
        <end position="471"/>
    </location>
</feature>
<accession>A0AAI8C694</accession>
<evidence type="ECO:0000256" key="1">
    <source>
        <dbReference type="ARBA" id="ARBA00004651"/>
    </source>
</evidence>
<evidence type="ECO:0000256" key="2">
    <source>
        <dbReference type="ARBA" id="ARBA00006434"/>
    </source>
</evidence>
<evidence type="ECO:0000313" key="13">
    <source>
        <dbReference type="EMBL" id="ALU26775.1"/>
    </source>
</evidence>
<evidence type="ECO:0000256" key="3">
    <source>
        <dbReference type="ARBA" id="ARBA00022448"/>
    </source>
</evidence>
<feature type="transmembrane region" description="Helical" evidence="12">
    <location>
        <begin position="477"/>
        <end position="498"/>
    </location>
</feature>
<keyword evidence="6 12" id="KW-1133">Transmembrane helix</keyword>
<keyword evidence="8" id="KW-0406">Ion transport</keyword>
<evidence type="ECO:0000256" key="10">
    <source>
        <dbReference type="ARBA" id="ARBA00023201"/>
    </source>
</evidence>
<organism evidence="13 14">
    <name type="scientific">Myroides odoratimimus</name>
    <dbReference type="NCBI Taxonomy" id="76832"/>
    <lineage>
        <taxon>Bacteria</taxon>
        <taxon>Pseudomonadati</taxon>
        <taxon>Bacteroidota</taxon>
        <taxon>Flavobacteriia</taxon>
        <taxon>Flavobacteriales</taxon>
        <taxon>Flavobacteriaceae</taxon>
        <taxon>Myroides</taxon>
    </lineage>
</organism>
<reference evidence="13 14" key="1">
    <citation type="journal article" date="2016" name="J. Zhejiang Univ. Sci. B">
        <title>Antibiotic resistance mechanisms of Myroides sp.</title>
        <authorList>
            <person name="Hu S."/>
            <person name="Yuan S."/>
            <person name="Qu H."/>
            <person name="Jiang T."/>
            <person name="Zhou Y."/>
            <person name="Wang M."/>
            <person name="Ming D."/>
        </authorList>
    </citation>
    <scope>NUCLEOTIDE SEQUENCE [LARGE SCALE GENOMIC DNA]</scope>
    <source>
        <strain evidence="13 14">PR63039</strain>
    </source>
</reference>
<dbReference type="GO" id="GO:0015293">
    <property type="term" value="F:symporter activity"/>
    <property type="evidence" value="ECO:0007669"/>
    <property type="project" value="TreeGrafter"/>
</dbReference>
<keyword evidence="5 12" id="KW-0812">Transmembrane</keyword>
<feature type="transmembrane region" description="Helical" evidence="12">
    <location>
        <begin position="395"/>
        <end position="418"/>
    </location>
</feature>
<feature type="transmembrane region" description="Helical" evidence="12">
    <location>
        <begin position="6"/>
        <end position="25"/>
    </location>
</feature>
<evidence type="ECO:0000256" key="11">
    <source>
        <dbReference type="SAM" id="Coils"/>
    </source>
</evidence>
<evidence type="ECO:0000256" key="9">
    <source>
        <dbReference type="ARBA" id="ARBA00023136"/>
    </source>
</evidence>
<keyword evidence="3" id="KW-0813">Transport</keyword>
<feature type="coiled-coil region" evidence="11">
    <location>
        <begin position="348"/>
        <end position="375"/>
    </location>
</feature>
<evidence type="ECO:0000313" key="14">
    <source>
        <dbReference type="Proteomes" id="UP000069030"/>
    </source>
</evidence>
<feature type="transmembrane region" description="Helical" evidence="12">
    <location>
        <begin position="227"/>
        <end position="245"/>
    </location>
</feature>
<dbReference type="InterPro" id="IPR038377">
    <property type="entry name" value="Na/Glc_symporter_sf"/>
</dbReference>
<proteinExistence type="inferred from homology"/>
<dbReference type="InterPro" id="IPR051163">
    <property type="entry name" value="Sodium:Solute_Symporter_SSF"/>
</dbReference>
<feature type="transmembrane region" description="Helical" evidence="12">
    <location>
        <begin position="266"/>
        <end position="291"/>
    </location>
</feature>
<dbReference type="Proteomes" id="UP000069030">
    <property type="component" value="Chromosome"/>
</dbReference>
<feature type="transmembrane region" description="Helical" evidence="12">
    <location>
        <begin position="147"/>
        <end position="163"/>
    </location>
</feature>
<dbReference type="GO" id="GO:0005886">
    <property type="term" value="C:plasma membrane"/>
    <property type="evidence" value="ECO:0007669"/>
    <property type="project" value="UniProtKB-SubCell"/>
</dbReference>
<dbReference type="RefSeq" id="WP_039329127.1">
    <property type="nucleotide sequence ID" value="NZ_CP013690.1"/>
</dbReference>
<keyword evidence="10" id="KW-0739">Sodium transport</keyword>
<feature type="transmembrane region" description="Helical" evidence="12">
    <location>
        <begin position="175"/>
        <end position="194"/>
    </location>
</feature>
<comment type="subcellular location">
    <subcellularLocation>
        <location evidence="1">Cell membrane</location>
        <topology evidence="1">Multi-pass membrane protein</topology>
    </subcellularLocation>
</comment>
<evidence type="ECO:0000256" key="5">
    <source>
        <dbReference type="ARBA" id="ARBA00022692"/>
    </source>
</evidence>
<dbReference type="AlphaFoldDB" id="A0AAI8C694"/>
<keyword evidence="7" id="KW-0915">Sodium</keyword>
<feature type="transmembrane region" description="Helical" evidence="12">
    <location>
        <begin position="69"/>
        <end position="90"/>
    </location>
</feature>
<dbReference type="Gene3D" id="1.20.1730.10">
    <property type="entry name" value="Sodium/glucose cotransporter"/>
    <property type="match status" value="1"/>
</dbReference>
<feature type="transmembrane region" description="Helical" evidence="12">
    <location>
        <begin position="505"/>
        <end position="522"/>
    </location>
</feature>
<comment type="similarity">
    <text evidence="2">Belongs to the sodium:solute symporter (SSF) (TC 2.A.21) family.</text>
</comment>
<evidence type="ECO:0000256" key="4">
    <source>
        <dbReference type="ARBA" id="ARBA00022475"/>
    </source>
</evidence>
<dbReference type="PANTHER" id="PTHR42985:SF40">
    <property type="entry name" value="LD47995P-RELATED"/>
    <property type="match status" value="1"/>
</dbReference>
<sequence length="562" mass="64901">MNAIDWSIFILILFIVITIKHFKLNKADNNSIYEKSTLHYGFKIIAVQSFIYTFISLPGQAYSQGMTFLQLYLGIPLAVFIVIFLIIPKYKKHNTKSAFEYIKAKSNKRVYYLTSIIYLILRLLVLTITFYATAMILSILLKIDFKILLLIISAIFIVLNILFKNKTNLFPRRNQLLYAIIITTIIFLTILYKLPEGMYLEDTLSFTASFDKLTVIDSDLALKDKFDLLKCLVNGTILFVALLSIDTKILQIYRQSKYSDKTKDGLIINGLFNVPFHFFILLTGCVLFTFYQFNDAPLHYNPHNVHTVYQSEYAEQYDQIKQEYQKILNLKKEASFLYSGQIYQNYSNQILKDQILSLTENANKLQLEAKKLIKKANHNVEVNDSDFILLHFINFHVPTGIAGVIMALFFICLLSIGFHEINWLSKKTKKLLSQTKSSALPHPDNKRYHDIITLIIIILALIIVYNIPVFLNLIQILWAYSSLFSGTLLGILLVTMYFKNNNKALFYTILLTQITIITLYITTPIHYLWYNTIGLATILILVPIANLISKLFSNHNRSHVLS</sequence>
<protein>
    <recommendedName>
        <fullName evidence="15">Sodium:solute symporter</fullName>
    </recommendedName>
</protein>
<dbReference type="InterPro" id="IPR001734">
    <property type="entry name" value="Na/solute_symporter"/>
</dbReference>
<keyword evidence="9 12" id="KW-0472">Membrane</keyword>
<gene>
    <name evidence="13" type="ORF">AS202_11745</name>
</gene>